<dbReference type="CDD" id="cd05581">
    <property type="entry name" value="STKc_PDK1"/>
    <property type="match status" value="1"/>
</dbReference>
<keyword evidence="6" id="KW-0418">Kinase</keyword>
<evidence type="ECO:0000256" key="2">
    <source>
        <dbReference type="ARBA" id="ARBA00012513"/>
    </source>
</evidence>
<dbReference type="InterPro" id="IPR050236">
    <property type="entry name" value="Ser_Thr_kinase_AGC"/>
</dbReference>
<feature type="compositionally biased region" description="Low complexity" evidence="11">
    <location>
        <begin position="386"/>
        <end position="395"/>
    </location>
</feature>
<keyword evidence="7 10" id="KW-0067">ATP-binding</keyword>
<dbReference type="AlphaFoldDB" id="A0A9P7V5P9"/>
<name>A0A9P7V5P9_9ASCO</name>
<comment type="catalytic activity">
    <reaction evidence="8">
        <text>L-threonyl-[protein] + ATP = O-phospho-L-threonyl-[protein] + ADP + H(+)</text>
        <dbReference type="Rhea" id="RHEA:46608"/>
        <dbReference type="Rhea" id="RHEA-COMP:11060"/>
        <dbReference type="Rhea" id="RHEA-COMP:11605"/>
        <dbReference type="ChEBI" id="CHEBI:15378"/>
        <dbReference type="ChEBI" id="CHEBI:30013"/>
        <dbReference type="ChEBI" id="CHEBI:30616"/>
        <dbReference type="ChEBI" id="CHEBI:61977"/>
        <dbReference type="ChEBI" id="CHEBI:456216"/>
        <dbReference type="EC" id="2.7.11.1"/>
    </reaction>
</comment>
<dbReference type="InterPro" id="IPR008271">
    <property type="entry name" value="Ser/Thr_kinase_AS"/>
</dbReference>
<sequence>MNVLSRSVHDYQFGNKIGEGSYSTVYSAIDIHTNKTFAIKVLSKKHIVKENKIKYVNIEKQTLHRLGQQHPGIVQLYYTFQDESSLFFVLDFAEYGELLSIIRKYGSLSEQVTRFYMCQLIDAVLFIHLKGVIHRDLKPENILVGYDFNLKITDFGAAKLLDIDEEPQSENIDYRGLDELNGPVPSNDSNTANNNNRRGSFVGTAEYVSPELLRDNVCGFEADVWALGCILYQFFNGIPPFKGATEYLTFEKIVHVNYSYRQNYPLPPGAIEIIDKILVDNISKRLTIGQLKEMPWFQGIPWDNKGYIWNRKVPRFEPYTPTPNHSGGSPMAPAGLKKAVNKSASYQKLHAQIQNSSDYSFIPAVGSAKRAYAPPTIIKKNPQMTNNNNNVMSNNFKPSIQPMHQFTQSPKHKLGPDPFNQQMTNNCNNNDNNPSSNKDPPSPQKPGSRNIRHKTVFSNVIPPPNLQKSLPPIDHLRIDNTTKQRSPQAAKASSSSQVSKAPASQVPKAPASQVPKAPASQVPKAPASQVPKAPSELPKAPSSAKKSVVAAAAAAGAVQHPYQQLKQNSFIPVKSGISKNIKLKEISSLLDANEKILKMDVILKLDLSHKVVHRKPNEPLGDSSIEAIIKKHKSELKSLAKPVITVITNHARVLFIDSTLLVMLIDLKANQGADYLMYDYEFESLMLSDDENDQSVEANGYLILELNKEGGDLIFLKRILSETKLKETIMVVDKNGKELVLGGNIGWIDCLLLAKDIIQKTPQEKQQSKSNSTNSNNVVPKPKTTTTTTTTTKKTSTNDGNTRSKSPLLMTPRMAQNSSNSSSNGLGSSSSMSKFAYAAAAAAHKY</sequence>
<evidence type="ECO:0000256" key="10">
    <source>
        <dbReference type="PROSITE-ProRule" id="PRU10141"/>
    </source>
</evidence>
<keyword evidence="14" id="KW-1185">Reference proteome</keyword>
<dbReference type="InterPro" id="IPR017441">
    <property type="entry name" value="Protein_kinase_ATP_BS"/>
</dbReference>
<feature type="compositionally biased region" description="Low complexity" evidence="11">
    <location>
        <begin position="425"/>
        <end position="439"/>
    </location>
</feature>
<keyword evidence="4" id="KW-0808">Transferase</keyword>
<evidence type="ECO:0000256" key="3">
    <source>
        <dbReference type="ARBA" id="ARBA00022527"/>
    </source>
</evidence>
<feature type="region of interest" description="Disordered" evidence="11">
    <location>
        <begin position="376"/>
        <end position="450"/>
    </location>
</feature>
<dbReference type="Gene3D" id="3.30.200.20">
    <property type="entry name" value="Phosphorylase Kinase, domain 1"/>
    <property type="match status" value="1"/>
</dbReference>
<evidence type="ECO:0000256" key="6">
    <source>
        <dbReference type="ARBA" id="ARBA00022777"/>
    </source>
</evidence>
<comment type="catalytic activity">
    <reaction evidence="9">
        <text>L-seryl-[protein] + ATP = O-phospho-L-seryl-[protein] + ADP + H(+)</text>
        <dbReference type="Rhea" id="RHEA:17989"/>
        <dbReference type="Rhea" id="RHEA-COMP:9863"/>
        <dbReference type="Rhea" id="RHEA-COMP:11604"/>
        <dbReference type="ChEBI" id="CHEBI:15378"/>
        <dbReference type="ChEBI" id="CHEBI:29999"/>
        <dbReference type="ChEBI" id="CHEBI:30616"/>
        <dbReference type="ChEBI" id="CHEBI:83421"/>
        <dbReference type="ChEBI" id="CHEBI:456216"/>
        <dbReference type="EC" id="2.7.11.1"/>
    </reaction>
</comment>
<dbReference type="PROSITE" id="PS00107">
    <property type="entry name" value="PROTEIN_KINASE_ATP"/>
    <property type="match status" value="1"/>
</dbReference>
<dbReference type="Pfam" id="PF00069">
    <property type="entry name" value="Pkinase"/>
    <property type="match status" value="1"/>
</dbReference>
<evidence type="ECO:0000256" key="5">
    <source>
        <dbReference type="ARBA" id="ARBA00022741"/>
    </source>
</evidence>
<evidence type="ECO:0000256" key="9">
    <source>
        <dbReference type="ARBA" id="ARBA00048679"/>
    </source>
</evidence>
<dbReference type="SMART" id="SM00220">
    <property type="entry name" value="S_TKc"/>
    <property type="match status" value="1"/>
</dbReference>
<protein>
    <recommendedName>
        <fullName evidence="2">non-specific serine/threonine protein kinase</fullName>
        <ecNumber evidence="2">2.7.11.1</ecNumber>
    </recommendedName>
</protein>
<evidence type="ECO:0000256" key="8">
    <source>
        <dbReference type="ARBA" id="ARBA00047899"/>
    </source>
</evidence>
<dbReference type="PROSITE" id="PS00108">
    <property type="entry name" value="PROTEIN_KINASE_ST"/>
    <property type="match status" value="1"/>
</dbReference>
<dbReference type="InterPro" id="IPR057614">
    <property type="entry name" value="PH_PKH3_C"/>
</dbReference>
<evidence type="ECO:0000256" key="7">
    <source>
        <dbReference type="ARBA" id="ARBA00022840"/>
    </source>
</evidence>
<evidence type="ECO:0000259" key="12">
    <source>
        <dbReference type="PROSITE" id="PS50011"/>
    </source>
</evidence>
<reference evidence="13" key="1">
    <citation type="submission" date="2021-03" db="EMBL/GenBank/DDBJ databases">
        <authorList>
            <person name="Palmer J.M."/>
        </authorList>
    </citation>
    <scope>NUCLEOTIDE SEQUENCE</scope>
    <source>
        <strain evidence="13">ARV_011</strain>
    </source>
</reference>
<dbReference type="GeneID" id="66116019"/>
<feature type="compositionally biased region" description="Low complexity" evidence="11">
    <location>
        <begin position="817"/>
        <end position="830"/>
    </location>
</feature>
<feature type="compositionally biased region" description="Low complexity" evidence="11">
    <location>
        <begin position="486"/>
        <end position="506"/>
    </location>
</feature>
<dbReference type="Proteomes" id="UP000790833">
    <property type="component" value="Unassembled WGS sequence"/>
</dbReference>
<dbReference type="InterPro" id="IPR000719">
    <property type="entry name" value="Prot_kinase_dom"/>
</dbReference>
<evidence type="ECO:0000313" key="13">
    <source>
        <dbReference type="EMBL" id="KAG7191856.1"/>
    </source>
</evidence>
<organism evidence="13 14">
    <name type="scientific">Scheffersomyces spartinae</name>
    <dbReference type="NCBI Taxonomy" id="45513"/>
    <lineage>
        <taxon>Eukaryota</taxon>
        <taxon>Fungi</taxon>
        <taxon>Dikarya</taxon>
        <taxon>Ascomycota</taxon>
        <taxon>Saccharomycotina</taxon>
        <taxon>Pichiomycetes</taxon>
        <taxon>Debaryomycetaceae</taxon>
        <taxon>Scheffersomyces</taxon>
    </lineage>
</organism>
<dbReference type="FunFam" id="1.10.510.10:FF:000534">
    <property type="entry name" value="Serine/threonine-protein kinase PKH2"/>
    <property type="match status" value="1"/>
</dbReference>
<feature type="compositionally biased region" description="Low complexity" evidence="11">
    <location>
        <begin position="768"/>
        <end position="797"/>
    </location>
</feature>
<dbReference type="PANTHER" id="PTHR24356:SF163">
    <property type="entry name" value="3-PHOSPHOINOSITIDE-DEPENDENT PROTEIN KINASE 1-RELATED"/>
    <property type="match status" value="1"/>
</dbReference>
<evidence type="ECO:0000256" key="4">
    <source>
        <dbReference type="ARBA" id="ARBA00022679"/>
    </source>
</evidence>
<dbReference type="GO" id="GO:0004674">
    <property type="term" value="F:protein serine/threonine kinase activity"/>
    <property type="evidence" value="ECO:0007669"/>
    <property type="project" value="UniProtKB-KW"/>
</dbReference>
<dbReference type="EC" id="2.7.11.1" evidence="2"/>
<comment type="caution">
    <text evidence="13">The sequence shown here is derived from an EMBL/GenBank/DDBJ whole genome shotgun (WGS) entry which is preliminary data.</text>
</comment>
<evidence type="ECO:0000313" key="14">
    <source>
        <dbReference type="Proteomes" id="UP000790833"/>
    </source>
</evidence>
<feature type="region of interest" description="Disordered" evidence="11">
    <location>
        <begin position="763"/>
        <end position="830"/>
    </location>
</feature>
<dbReference type="GO" id="GO:0030447">
    <property type="term" value="P:filamentous growth"/>
    <property type="evidence" value="ECO:0007669"/>
    <property type="project" value="UniProtKB-ARBA"/>
</dbReference>
<dbReference type="EMBL" id="JAHMUF010000022">
    <property type="protein sequence ID" value="KAG7191856.1"/>
    <property type="molecule type" value="Genomic_DNA"/>
</dbReference>
<keyword evidence="5 10" id="KW-0547">Nucleotide-binding</keyword>
<comment type="similarity">
    <text evidence="1">Belongs to the protein kinase superfamily. AGC Ser/Thr protein kinase family. PDPK1 subfamily.</text>
</comment>
<dbReference type="PROSITE" id="PS50011">
    <property type="entry name" value="PROTEIN_KINASE_DOM"/>
    <property type="match status" value="1"/>
</dbReference>
<dbReference type="InterPro" id="IPR039046">
    <property type="entry name" value="PDPK1"/>
</dbReference>
<evidence type="ECO:0000256" key="11">
    <source>
        <dbReference type="SAM" id="MobiDB-lite"/>
    </source>
</evidence>
<dbReference type="GO" id="GO:0005524">
    <property type="term" value="F:ATP binding"/>
    <property type="evidence" value="ECO:0007669"/>
    <property type="project" value="UniProtKB-UniRule"/>
</dbReference>
<feature type="binding site" evidence="10">
    <location>
        <position position="40"/>
    </location>
    <ligand>
        <name>ATP</name>
        <dbReference type="ChEBI" id="CHEBI:30616"/>
    </ligand>
</feature>
<evidence type="ECO:0000256" key="1">
    <source>
        <dbReference type="ARBA" id="ARBA00010006"/>
    </source>
</evidence>
<feature type="domain" description="Protein kinase" evidence="12">
    <location>
        <begin position="11"/>
        <end position="297"/>
    </location>
</feature>
<accession>A0A9P7V5P9</accession>
<dbReference type="RefSeq" id="XP_043047408.1">
    <property type="nucleotide sequence ID" value="XM_043193399.1"/>
</dbReference>
<keyword evidence="3" id="KW-0723">Serine/threonine-protein kinase</keyword>
<feature type="compositionally biased region" description="Low complexity" evidence="11">
    <location>
        <begin position="531"/>
        <end position="541"/>
    </location>
</feature>
<gene>
    <name evidence="13" type="ORF">KQ657_002645</name>
</gene>
<proteinExistence type="inferred from homology"/>
<feature type="compositionally biased region" description="Polar residues" evidence="11">
    <location>
        <begin position="396"/>
        <end position="409"/>
    </location>
</feature>
<dbReference type="Pfam" id="PF25347">
    <property type="entry name" value="PH_PKH3_C"/>
    <property type="match status" value="1"/>
</dbReference>
<dbReference type="OrthoDB" id="347657at2759"/>
<feature type="region of interest" description="Disordered" evidence="11">
    <location>
        <begin position="482"/>
        <end position="541"/>
    </location>
</feature>
<dbReference type="FunFam" id="3.30.200.20:FF:000128">
    <property type="entry name" value="Serine/threonine-protein kinase ksg1"/>
    <property type="match status" value="1"/>
</dbReference>
<dbReference type="PANTHER" id="PTHR24356">
    <property type="entry name" value="SERINE/THREONINE-PROTEIN KINASE"/>
    <property type="match status" value="1"/>
</dbReference>
<dbReference type="InterPro" id="IPR011009">
    <property type="entry name" value="Kinase-like_dom_sf"/>
</dbReference>
<dbReference type="GO" id="GO:0000196">
    <property type="term" value="P:cell integrity MAPK cascade"/>
    <property type="evidence" value="ECO:0007669"/>
    <property type="project" value="UniProtKB-ARBA"/>
</dbReference>
<dbReference type="SUPFAM" id="SSF56112">
    <property type="entry name" value="Protein kinase-like (PK-like)"/>
    <property type="match status" value="1"/>
</dbReference>
<dbReference type="Gene3D" id="1.10.510.10">
    <property type="entry name" value="Transferase(Phosphotransferase) domain 1"/>
    <property type="match status" value="1"/>
</dbReference>